<reference evidence="4" key="1">
    <citation type="submission" date="2016-04" db="EMBL/GenBank/DDBJ databases">
        <authorList>
            <person name="Chen L."/>
            <person name="Zhuang W."/>
            <person name="Wang G."/>
        </authorList>
    </citation>
    <scope>NUCLEOTIDE SEQUENCE [LARGE SCALE GENOMIC DNA]</scope>
    <source>
        <strain evidence="4">17621</strain>
    </source>
</reference>
<feature type="chain" id="PRO_5010747135" description="Type IX secretion system protein PorV domain-containing protein" evidence="1">
    <location>
        <begin position="24"/>
        <end position="369"/>
    </location>
</feature>
<evidence type="ECO:0000256" key="1">
    <source>
        <dbReference type="SAM" id="SignalP"/>
    </source>
</evidence>
<dbReference type="NCBIfam" id="NF033710">
    <property type="entry name" value="T9SS_OM_PorV"/>
    <property type="match status" value="1"/>
</dbReference>
<dbReference type="SUPFAM" id="SSF56935">
    <property type="entry name" value="Porins"/>
    <property type="match status" value="1"/>
</dbReference>
<dbReference type="Gene3D" id="2.40.160.60">
    <property type="entry name" value="Outer membrane protein transport protein (OMPP1/FadL/TodX)"/>
    <property type="match status" value="1"/>
</dbReference>
<name>A0A1V9EEQ8_9BACT</name>
<evidence type="ECO:0000313" key="4">
    <source>
        <dbReference type="Proteomes" id="UP000192610"/>
    </source>
</evidence>
<proteinExistence type="predicted"/>
<keyword evidence="1" id="KW-0732">Signal</keyword>
<evidence type="ECO:0000259" key="2">
    <source>
        <dbReference type="Pfam" id="PF19572"/>
    </source>
</evidence>
<dbReference type="Pfam" id="PF19572">
    <property type="entry name" value="PorV"/>
    <property type="match status" value="1"/>
</dbReference>
<sequence>MKRYIFRFVPAYLLLTSAVQLKAQEGASSTINITTTAVPFLRVSPDARSGGMGDAGIALSPDANSVFYNQAKIPFAKNKTAIGATYTPWLKEIADNMYLATLAGFHQLDELQAVSASLRYFNAGDIPIMDYNGNKLQTASPREVAFDLGYSRKLSEKTGMGAAVRYISSKLATGNINGTSYKAGHTVAADVSFFYNGVDDNGKGWTAGVSLSNLGGKIGYTENADNKDFLPANLSVGGSYTEAWDEDNKVTFALQADKLLVPKVPESPEDMPAYRSKSSVSGWFNSFDNDAMQFGFGAEYAFKEQLYLRLGYNSKSYSYGNWQYVTAGAGIRFNMATINFSYLVPTGDKVSRNPLSNTVRFGVLFELDK</sequence>
<feature type="signal peptide" evidence="1">
    <location>
        <begin position="1"/>
        <end position="23"/>
    </location>
</feature>
<dbReference type="NCBIfam" id="NF033709">
    <property type="entry name" value="PorV_fam"/>
    <property type="match status" value="1"/>
</dbReference>
<dbReference type="Proteomes" id="UP000192610">
    <property type="component" value="Unassembled WGS sequence"/>
</dbReference>
<evidence type="ECO:0000313" key="3">
    <source>
        <dbReference type="EMBL" id="OQP44603.1"/>
    </source>
</evidence>
<dbReference type="RefSeq" id="WP_081202661.1">
    <property type="nucleotide sequence ID" value="NZ_FOCZ01000006.1"/>
</dbReference>
<protein>
    <recommendedName>
        <fullName evidence="2">Type IX secretion system protein PorV domain-containing protein</fullName>
    </recommendedName>
</protein>
<organism evidence="3 4">
    <name type="scientific">Niastella yeongjuensis</name>
    <dbReference type="NCBI Taxonomy" id="354355"/>
    <lineage>
        <taxon>Bacteria</taxon>
        <taxon>Pseudomonadati</taxon>
        <taxon>Bacteroidota</taxon>
        <taxon>Chitinophagia</taxon>
        <taxon>Chitinophagales</taxon>
        <taxon>Chitinophagaceae</taxon>
        <taxon>Niastella</taxon>
    </lineage>
</organism>
<dbReference type="AlphaFoldDB" id="A0A1V9EEQ8"/>
<keyword evidence="4" id="KW-1185">Reference proteome</keyword>
<dbReference type="InterPro" id="IPR047799">
    <property type="entry name" value="T9SS_OM_PorV"/>
</dbReference>
<feature type="domain" description="Type IX secretion system protein PorV" evidence="2">
    <location>
        <begin position="32"/>
        <end position="263"/>
    </location>
</feature>
<dbReference type="EMBL" id="LVXG01000034">
    <property type="protein sequence ID" value="OQP44603.1"/>
    <property type="molecule type" value="Genomic_DNA"/>
</dbReference>
<dbReference type="OrthoDB" id="9758448at2"/>
<accession>A0A1V9EEQ8</accession>
<dbReference type="STRING" id="354355.SAMN05660816_03634"/>
<comment type="caution">
    <text evidence="3">The sequence shown here is derived from an EMBL/GenBank/DDBJ whole genome shotgun (WGS) entry which is preliminary data.</text>
</comment>
<dbReference type="InterPro" id="IPR045741">
    <property type="entry name" value="PorV"/>
</dbReference>
<gene>
    <name evidence="3" type="ORF">A4H97_09550</name>
</gene>